<dbReference type="Proteomes" id="UP000267029">
    <property type="component" value="Unassembled WGS sequence"/>
</dbReference>
<evidence type="ECO:0000313" key="1">
    <source>
        <dbReference type="EMBL" id="VDD80013.1"/>
    </source>
</evidence>
<protein>
    <submittedName>
        <fullName evidence="1">Uncharacterized protein</fullName>
    </submittedName>
</protein>
<proteinExistence type="predicted"/>
<evidence type="ECO:0000313" key="2">
    <source>
        <dbReference type="Proteomes" id="UP000267029"/>
    </source>
</evidence>
<reference evidence="1 2" key="1">
    <citation type="submission" date="2018-10" db="EMBL/GenBank/DDBJ databases">
        <authorList>
            <consortium name="Pathogen Informatics"/>
        </authorList>
    </citation>
    <scope>NUCLEOTIDE SEQUENCE [LARGE SCALE GENOMIC DNA]</scope>
</reference>
<dbReference type="AlphaFoldDB" id="A0A0R3UFU1"/>
<feature type="non-terminal residue" evidence="1">
    <location>
        <position position="1"/>
    </location>
</feature>
<name>A0A0R3UFU1_MESCO</name>
<gene>
    <name evidence="1" type="ORF">MCOS_LOCUS6016</name>
</gene>
<organism evidence="1 2">
    <name type="scientific">Mesocestoides corti</name>
    <name type="common">Flatworm</name>
    <dbReference type="NCBI Taxonomy" id="53468"/>
    <lineage>
        <taxon>Eukaryota</taxon>
        <taxon>Metazoa</taxon>
        <taxon>Spiralia</taxon>
        <taxon>Lophotrochozoa</taxon>
        <taxon>Platyhelminthes</taxon>
        <taxon>Cestoda</taxon>
        <taxon>Eucestoda</taxon>
        <taxon>Cyclophyllidea</taxon>
        <taxon>Mesocestoididae</taxon>
        <taxon>Mesocestoides</taxon>
    </lineage>
</organism>
<keyword evidence="2" id="KW-1185">Reference proteome</keyword>
<dbReference type="OrthoDB" id="6245940at2759"/>
<accession>A0A0R3UFU1</accession>
<dbReference type="EMBL" id="UXSR01005229">
    <property type="protein sequence ID" value="VDD80013.1"/>
    <property type="molecule type" value="Genomic_DNA"/>
</dbReference>
<sequence length="162" mass="17269">RLIVPNGPAIGAAVFLGDDGEADSVLRLGSLVHLTLNGGTNYVQLRAIFDDNCESHRLRVLRDTRLLLAVPLEEAHVEGPGKSLQPETPCTNPPLRCFKPIKFSPQGSLACVAFSKPEGSITTPGDTIILCTTITGIMIVHFASDTPLKSAVFAIEKLNLPA</sequence>